<reference evidence="1 2" key="1">
    <citation type="submission" date="2018-04" db="EMBL/GenBank/DDBJ databases">
        <title>Novel Campyloabacter and Helicobacter Species and Strains.</title>
        <authorList>
            <person name="Mannion A.J."/>
            <person name="Shen Z."/>
            <person name="Fox J.G."/>
        </authorList>
    </citation>
    <scope>NUCLEOTIDE SEQUENCE [LARGE SCALE GENOMIC DNA]</scope>
    <source>
        <strain evidence="1 2">MIT 17-337</strain>
    </source>
</reference>
<comment type="caution">
    <text evidence="1">The sequence shown here is derived from an EMBL/GenBank/DDBJ whole genome shotgun (WGS) entry which is preliminary data.</text>
</comment>
<protein>
    <submittedName>
        <fullName evidence="1">Transcriptional regulator</fullName>
    </submittedName>
</protein>
<dbReference type="AlphaFoldDB" id="A0A3D8IAS2"/>
<proteinExistence type="predicted"/>
<dbReference type="RefSeq" id="WP_115543749.1">
    <property type="nucleotide sequence ID" value="NZ_NXLQ01000033.1"/>
</dbReference>
<dbReference type="Proteomes" id="UP000256379">
    <property type="component" value="Unassembled WGS sequence"/>
</dbReference>
<evidence type="ECO:0000313" key="2">
    <source>
        <dbReference type="Proteomes" id="UP000256379"/>
    </source>
</evidence>
<dbReference type="EMBL" id="NXLQ01000033">
    <property type="protein sequence ID" value="RDU62242.1"/>
    <property type="molecule type" value="Genomic_DNA"/>
</dbReference>
<accession>A0A3D8IAS2</accession>
<evidence type="ECO:0000313" key="1">
    <source>
        <dbReference type="EMBL" id="RDU62242.1"/>
    </source>
</evidence>
<gene>
    <name evidence="1" type="ORF">CQA53_09415</name>
</gene>
<dbReference type="SUPFAM" id="SSF159894">
    <property type="entry name" value="YgaC/TfoX-N like"/>
    <property type="match status" value="1"/>
</dbReference>
<dbReference type="Gene3D" id="3.30.1460.30">
    <property type="entry name" value="YgaC/TfoX-N like chaperone"/>
    <property type="match status" value="1"/>
</dbReference>
<dbReference type="OrthoDB" id="8687154at2"/>
<organism evidence="1 2">
    <name type="scientific">Helicobacter didelphidarum</name>
    <dbReference type="NCBI Taxonomy" id="2040648"/>
    <lineage>
        <taxon>Bacteria</taxon>
        <taxon>Pseudomonadati</taxon>
        <taxon>Campylobacterota</taxon>
        <taxon>Epsilonproteobacteria</taxon>
        <taxon>Campylobacterales</taxon>
        <taxon>Helicobacteraceae</taxon>
        <taxon>Helicobacter</taxon>
    </lineage>
</organism>
<sequence>MASSEEFKDFTLEQLRACGSVYRFSARKMFGEYCIYVHDFIESKKPIFLICNDILYVRKHEALREILSENECGFPYDGAKENYILDVENLEILESVITTLTPLLPIPKPKKRNSLKDKH</sequence>
<keyword evidence="2" id="KW-1185">Reference proteome</keyword>
<name>A0A3D8IAS2_9HELI</name>